<evidence type="ECO:0000256" key="7">
    <source>
        <dbReference type="SAM" id="MobiDB-lite"/>
    </source>
</evidence>
<dbReference type="Gene3D" id="1.10.287.1260">
    <property type="match status" value="1"/>
</dbReference>
<dbReference type="InterPro" id="IPR011066">
    <property type="entry name" value="MscS_channel_C_sf"/>
</dbReference>
<feature type="transmembrane region" description="Helical" evidence="8">
    <location>
        <begin position="111"/>
        <end position="128"/>
    </location>
</feature>
<feature type="compositionally biased region" description="Basic and acidic residues" evidence="7">
    <location>
        <begin position="459"/>
        <end position="468"/>
    </location>
</feature>
<evidence type="ECO:0000256" key="5">
    <source>
        <dbReference type="ARBA" id="ARBA00022989"/>
    </source>
</evidence>
<comment type="subcellular location">
    <subcellularLocation>
        <location evidence="1">Cell membrane</location>
        <topology evidence="1">Multi-pass membrane protein</topology>
    </subcellularLocation>
</comment>
<dbReference type="InterPro" id="IPR011014">
    <property type="entry name" value="MscS_channel_TM-2"/>
</dbReference>
<comment type="caution">
    <text evidence="12">The sequence shown here is derived from an EMBL/GenBank/DDBJ whole genome shotgun (WGS) entry which is preliminary data.</text>
</comment>
<evidence type="ECO:0000259" key="11">
    <source>
        <dbReference type="Pfam" id="PF21088"/>
    </source>
</evidence>
<dbReference type="SUPFAM" id="SSF82861">
    <property type="entry name" value="Mechanosensitive channel protein MscS (YggB), transmembrane region"/>
    <property type="match status" value="1"/>
</dbReference>
<dbReference type="InterPro" id="IPR049142">
    <property type="entry name" value="MS_channel_1st"/>
</dbReference>
<feature type="domain" description="Mechanosensitive ion channel transmembrane helices 2/3" evidence="11">
    <location>
        <begin position="222"/>
        <end position="263"/>
    </location>
</feature>
<dbReference type="Proteomes" id="UP000638188">
    <property type="component" value="Unassembled WGS sequence"/>
</dbReference>
<dbReference type="Pfam" id="PF00924">
    <property type="entry name" value="MS_channel_2nd"/>
    <property type="match status" value="1"/>
</dbReference>
<dbReference type="Gene3D" id="2.30.30.60">
    <property type="match status" value="1"/>
</dbReference>
<evidence type="ECO:0000256" key="3">
    <source>
        <dbReference type="ARBA" id="ARBA00022475"/>
    </source>
</evidence>
<dbReference type="SUPFAM" id="SSF82689">
    <property type="entry name" value="Mechanosensitive channel protein MscS (YggB), C-terminal domain"/>
    <property type="match status" value="1"/>
</dbReference>
<evidence type="ECO:0000259" key="9">
    <source>
        <dbReference type="Pfam" id="PF00924"/>
    </source>
</evidence>
<feature type="transmembrane region" description="Helical" evidence="8">
    <location>
        <begin position="223"/>
        <end position="250"/>
    </location>
</feature>
<feature type="transmembrane region" description="Helical" evidence="8">
    <location>
        <begin position="79"/>
        <end position="99"/>
    </location>
</feature>
<dbReference type="InterPro" id="IPR023408">
    <property type="entry name" value="MscS_beta-dom_sf"/>
</dbReference>
<evidence type="ECO:0000256" key="2">
    <source>
        <dbReference type="ARBA" id="ARBA00008017"/>
    </source>
</evidence>
<keyword evidence="4 8" id="KW-0812">Transmembrane</keyword>
<proteinExistence type="inferred from homology"/>
<protein>
    <submittedName>
        <fullName evidence="12">Mechanosensitive ion channel protein</fullName>
    </submittedName>
</protein>
<organism evidence="12 13">
    <name type="scientific">Halopseudomonas salina</name>
    <dbReference type="NCBI Taxonomy" id="1323744"/>
    <lineage>
        <taxon>Bacteria</taxon>
        <taxon>Pseudomonadati</taxon>
        <taxon>Pseudomonadota</taxon>
        <taxon>Gammaproteobacteria</taxon>
        <taxon>Pseudomonadales</taxon>
        <taxon>Pseudomonadaceae</taxon>
        <taxon>Halopseudomonas</taxon>
    </lineage>
</organism>
<dbReference type="PANTHER" id="PTHR30347">
    <property type="entry name" value="POTASSIUM CHANNEL RELATED"/>
    <property type="match status" value="1"/>
</dbReference>
<dbReference type="InterPro" id="IPR052702">
    <property type="entry name" value="MscS-like_channel"/>
</dbReference>
<keyword evidence="5 8" id="KW-1133">Transmembrane helix</keyword>
<keyword evidence="3" id="KW-1003">Cell membrane</keyword>
<feature type="compositionally biased region" description="Basic and acidic residues" evidence="7">
    <location>
        <begin position="440"/>
        <end position="452"/>
    </location>
</feature>
<dbReference type="EMBL" id="BMFF01000005">
    <property type="protein sequence ID" value="GGD06565.1"/>
    <property type="molecule type" value="Genomic_DNA"/>
</dbReference>
<dbReference type="InterPro" id="IPR049278">
    <property type="entry name" value="MS_channel_C"/>
</dbReference>
<dbReference type="Pfam" id="PF21082">
    <property type="entry name" value="MS_channel_3rd"/>
    <property type="match status" value="1"/>
</dbReference>
<evidence type="ECO:0000313" key="13">
    <source>
        <dbReference type="Proteomes" id="UP000638188"/>
    </source>
</evidence>
<dbReference type="Gene3D" id="3.30.70.100">
    <property type="match status" value="1"/>
</dbReference>
<feature type="domain" description="Mechanosensitive ion channel MscS C-terminal" evidence="10">
    <location>
        <begin position="339"/>
        <end position="424"/>
    </location>
</feature>
<evidence type="ECO:0000256" key="4">
    <source>
        <dbReference type="ARBA" id="ARBA00022692"/>
    </source>
</evidence>
<dbReference type="InterPro" id="IPR006685">
    <property type="entry name" value="MscS_channel_2nd"/>
</dbReference>
<evidence type="ECO:0000256" key="1">
    <source>
        <dbReference type="ARBA" id="ARBA00004651"/>
    </source>
</evidence>
<feature type="transmembrane region" description="Helical" evidence="8">
    <location>
        <begin position="181"/>
        <end position="202"/>
    </location>
</feature>
<evidence type="ECO:0000313" key="12">
    <source>
        <dbReference type="EMBL" id="GGD06565.1"/>
    </source>
</evidence>
<dbReference type="Pfam" id="PF21088">
    <property type="entry name" value="MS_channel_1st"/>
    <property type="match status" value="1"/>
</dbReference>
<feature type="transmembrane region" description="Helical" evidence="8">
    <location>
        <begin position="38"/>
        <end position="58"/>
    </location>
</feature>
<evidence type="ECO:0000256" key="6">
    <source>
        <dbReference type="ARBA" id="ARBA00023136"/>
    </source>
</evidence>
<feature type="region of interest" description="Disordered" evidence="7">
    <location>
        <begin position="437"/>
        <end position="468"/>
    </location>
</feature>
<feature type="transmembrane region" description="Helical" evidence="8">
    <location>
        <begin position="140"/>
        <end position="161"/>
    </location>
</feature>
<evidence type="ECO:0000256" key="8">
    <source>
        <dbReference type="SAM" id="Phobius"/>
    </source>
</evidence>
<dbReference type="SUPFAM" id="SSF50182">
    <property type="entry name" value="Sm-like ribonucleoproteins"/>
    <property type="match status" value="1"/>
</dbReference>
<comment type="similarity">
    <text evidence="2">Belongs to the MscS (TC 1.A.23) family.</text>
</comment>
<dbReference type="RefSeq" id="WP_150277971.1">
    <property type="nucleotide sequence ID" value="NZ_BMFF01000005.1"/>
</dbReference>
<reference evidence="13" key="1">
    <citation type="journal article" date="2019" name="Int. J. Syst. Evol. Microbiol.">
        <title>The Global Catalogue of Microorganisms (GCM) 10K type strain sequencing project: providing services to taxonomists for standard genome sequencing and annotation.</title>
        <authorList>
            <consortium name="The Broad Institute Genomics Platform"/>
            <consortium name="The Broad Institute Genome Sequencing Center for Infectious Disease"/>
            <person name="Wu L."/>
            <person name="Ma J."/>
        </authorList>
    </citation>
    <scope>NUCLEOTIDE SEQUENCE [LARGE SCALE GENOMIC DNA]</scope>
    <source>
        <strain evidence="13">CGMCC 1.12482</strain>
    </source>
</reference>
<keyword evidence="13" id="KW-1185">Reference proteome</keyword>
<accession>A0ABQ1PXC2</accession>
<sequence>MAQEKSSDPLDIPPITIEQSIEVVGSWAENHLLTSGTLIEALVLVSILLASFALRRVMVPRVDTILARETLLPGMRHTLHRLLLVASSGMGALLAWIAHGASQSAGLDGELLRIAANLLTAWVVIRLATSFLRQPGWAKLITAVVWFVAALAILGWLQAFLDLLDSIAFNIGEMRLSLMGFINGILLLTLFIWLSSLVARLVDSRLIYLEGVTPAARVLIGKVLRIVLYLVAVVVALTFVGVNLTALAVFSGALGIGLGFGLQKIVSNLFSGIILLLDRSLKPGDVIEIGDAYGWIRQMGARYTTVATRDGKEYLIPNENLITEQVINWSYSDTAVRLKIEVGISYRSNVHRAIELMVEAALTQPRILRDGIHAPQAHLSGFGDSSVDFELRIWVSDPQQGLVNVASKVRLAIWDLFHQNGIEFPFPQRDLHIISAEGLTQRKPDPDDRSRPATDSAAGEDKLPPAAD</sequence>
<name>A0ABQ1PXC2_9GAMM</name>
<evidence type="ECO:0000259" key="10">
    <source>
        <dbReference type="Pfam" id="PF21082"/>
    </source>
</evidence>
<keyword evidence="6 8" id="KW-0472">Membrane</keyword>
<dbReference type="InterPro" id="IPR010920">
    <property type="entry name" value="LSM_dom_sf"/>
</dbReference>
<feature type="domain" description="Mechanosensitive ion channel MscS" evidence="9">
    <location>
        <begin position="265"/>
        <end position="330"/>
    </location>
</feature>
<gene>
    <name evidence="12" type="ORF">GCM10007418_26980</name>
</gene>
<dbReference type="PANTHER" id="PTHR30347:SF1">
    <property type="entry name" value="MECHANOSENSITIVE CHANNEL MSCK"/>
    <property type="match status" value="1"/>
</dbReference>